<comment type="caution">
    <text evidence="2">The sequence shown here is derived from an EMBL/GenBank/DDBJ whole genome shotgun (WGS) entry which is preliminary data.</text>
</comment>
<protein>
    <submittedName>
        <fullName evidence="2">Uncharacterized protein</fullName>
    </submittedName>
</protein>
<evidence type="ECO:0000256" key="1">
    <source>
        <dbReference type="SAM" id="MobiDB-lite"/>
    </source>
</evidence>
<name>F9G355_FUSOF</name>
<proteinExistence type="predicted"/>
<feature type="compositionally biased region" description="Acidic residues" evidence="1">
    <location>
        <begin position="394"/>
        <end position="411"/>
    </location>
</feature>
<dbReference type="AlphaFoldDB" id="F9G355"/>
<reference evidence="2" key="1">
    <citation type="journal article" date="2012" name="Mol. Plant Microbe Interact.">
        <title>A highly conserved effector in Fusarium oxysporum is required for full virulence on Arabidopsis.</title>
        <authorList>
            <person name="Thatcher L.F."/>
            <person name="Gardiner D.M."/>
            <person name="Kazan K."/>
            <person name="Manners J."/>
        </authorList>
    </citation>
    <scope>NUCLEOTIDE SEQUENCE [LARGE SCALE GENOMIC DNA]</scope>
    <source>
        <strain evidence="2">Fo5176</strain>
    </source>
</reference>
<dbReference type="EMBL" id="AFQF01003281">
    <property type="protein sequence ID" value="EGU76409.1"/>
    <property type="molecule type" value="Genomic_DNA"/>
</dbReference>
<organism evidence="2">
    <name type="scientific">Fusarium oxysporum (strain Fo5176)</name>
    <name type="common">Fusarium vascular wilt</name>
    <dbReference type="NCBI Taxonomy" id="660025"/>
    <lineage>
        <taxon>Eukaryota</taxon>
        <taxon>Fungi</taxon>
        <taxon>Dikarya</taxon>
        <taxon>Ascomycota</taxon>
        <taxon>Pezizomycotina</taxon>
        <taxon>Sordariomycetes</taxon>
        <taxon>Hypocreomycetidae</taxon>
        <taxon>Hypocreales</taxon>
        <taxon>Nectriaceae</taxon>
        <taxon>Fusarium</taxon>
        <taxon>Fusarium oxysporum species complex</taxon>
    </lineage>
</organism>
<sequence length="445" mass="50379">MTPDKLDFTNANQKLASTTTSLTPSGALRDRLNHKIVTLPVLYPNFKLKPFSPPSPVSSPDQTGTYHTTVSTNHPTNAIMSALTNTQDAPSILNFPTLPKETILKILTEITQKNFSDYYTLIYTRGHTDCDGVFGQGQIESITLQHKCIYKAPVIDGEIGFLTPANLSWKLALEKNRVLHQLHVYDRYLNPDLVEPMRALWSRHNNPHPDLEAFRCDTGHLLVLTGDIMDDLPFAVDVYGGIDSPNLPTTRPRIMICSSPWMVEDELPDEMEEHEYLISQVPDRLDANMHVAFHHALFHRRDADRLALLQLDWSLMTGLESLCLDLSGLWTDGPNAELKSFCVKMGSHLKLKTLVVLGLPVRQDYCKLGKDFWIKTLENQEYVPSTVVKSHFEDSDESDESDEGDDDDSDDELVGFQTYIYWLKECLQPGSQVHSVMQYESETEL</sequence>
<dbReference type="OrthoDB" id="5081728at2759"/>
<evidence type="ECO:0000313" key="2">
    <source>
        <dbReference type="EMBL" id="EGU76409.1"/>
    </source>
</evidence>
<gene>
    <name evidence="2" type="ORF">FOXB_13087</name>
</gene>
<accession>F9G355</accession>
<feature type="region of interest" description="Disordered" evidence="1">
    <location>
        <begin position="391"/>
        <end position="411"/>
    </location>
</feature>